<comment type="caution">
    <text evidence="2">The sequence shown here is derived from an EMBL/GenBank/DDBJ whole genome shotgun (WGS) entry which is preliminary data.</text>
</comment>
<evidence type="ECO:0000256" key="1">
    <source>
        <dbReference type="SAM" id="Phobius"/>
    </source>
</evidence>
<name>A0ABW4E6R4_9LACO</name>
<keyword evidence="1" id="KW-0812">Transmembrane</keyword>
<reference evidence="3" key="1">
    <citation type="journal article" date="2019" name="Int. J. Syst. Evol. Microbiol.">
        <title>The Global Catalogue of Microorganisms (GCM) 10K type strain sequencing project: providing services to taxonomists for standard genome sequencing and annotation.</title>
        <authorList>
            <consortium name="The Broad Institute Genomics Platform"/>
            <consortium name="The Broad Institute Genome Sequencing Center for Infectious Disease"/>
            <person name="Wu L."/>
            <person name="Ma J."/>
        </authorList>
    </citation>
    <scope>NUCLEOTIDE SEQUENCE [LARGE SCALE GENOMIC DNA]</scope>
    <source>
        <strain evidence="3">CCM 8903</strain>
    </source>
</reference>
<feature type="transmembrane region" description="Helical" evidence="1">
    <location>
        <begin position="197"/>
        <end position="218"/>
    </location>
</feature>
<keyword evidence="1" id="KW-1133">Transmembrane helix</keyword>
<feature type="transmembrane region" description="Helical" evidence="1">
    <location>
        <begin position="30"/>
        <end position="51"/>
    </location>
</feature>
<organism evidence="2 3">
    <name type="scientific">Lacticaseibacillus baoqingensis</name>
    <dbReference type="NCBI Taxonomy" id="2486013"/>
    <lineage>
        <taxon>Bacteria</taxon>
        <taxon>Bacillati</taxon>
        <taxon>Bacillota</taxon>
        <taxon>Bacilli</taxon>
        <taxon>Lactobacillales</taxon>
        <taxon>Lactobacillaceae</taxon>
        <taxon>Lacticaseibacillus</taxon>
    </lineage>
</organism>
<feature type="transmembrane region" description="Helical" evidence="1">
    <location>
        <begin position="116"/>
        <end position="136"/>
    </location>
</feature>
<dbReference type="Pfam" id="PF06161">
    <property type="entry name" value="DUF975"/>
    <property type="match status" value="1"/>
</dbReference>
<dbReference type="InterPro" id="IPR010380">
    <property type="entry name" value="DUF975"/>
</dbReference>
<protein>
    <submittedName>
        <fullName evidence="2">DUF975 family protein</fullName>
    </submittedName>
</protein>
<keyword evidence="3" id="KW-1185">Reference proteome</keyword>
<dbReference type="EMBL" id="JBHTON010000019">
    <property type="protein sequence ID" value="MFD1484938.1"/>
    <property type="molecule type" value="Genomic_DNA"/>
</dbReference>
<keyword evidence="1" id="KW-0472">Membrane</keyword>
<accession>A0ABW4E6R4</accession>
<dbReference type="Proteomes" id="UP001597252">
    <property type="component" value="Unassembled WGS sequence"/>
</dbReference>
<evidence type="ECO:0000313" key="3">
    <source>
        <dbReference type="Proteomes" id="UP001597252"/>
    </source>
</evidence>
<dbReference type="PANTHER" id="PTHR40076:SF1">
    <property type="entry name" value="MEMBRANE PROTEIN"/>
    <property type="match status" value="1"/>
</dbReference>
<dbReference type="PANTHER" id="PTHR40076">
    <property type="entry name" value="MEMBRANE PROTEIN-RELATED"/>
    <property type="match status" value="1"/>
</dbReference>
<feature type="transmembrane region" description="Helical" evidence="1">
    <location>
        <begin position="142"/>
        <end position="166"/>
    </location>
</feature>
<feature type="transmembrane region" description="Helical" evidence="1">
    <location>
        <begin position="86"/>
        <end position="104"/>
    </location>
</feature>
<proteinExistence type="predicted"/>
<evidence type="ECO:0000313" key="2">
    <source>
        <dbReference type="EMBL" id="MFD1484938.1"/>
    </source>
</evidence>
<gene>
    <name evidence="2" type="ORF">ACFQ5J_06825</name>
</gene>
<sequence length="247" mass="27923">MDSELLTRAQIKRQAKAQLRQRGVWGQMMIANLLPWAITVVFTLIAAWSVVTVASNFGIARMGSDPQGFVTYYANHADTSSSLLESLIMLWFTQGVAFTALDLYRGEIQTVQPGKAVLRLFNGTYFFGILLVAIGLRFLLVIGFTAFVIPGILVYFGMAMCFYAYYDGKRAAASGHYGAFQALVASWRLMRGFKLDYFVLQLSLLGWTLLKLITWHLFDFMIDPYLQLVDAGFYDNVRRHYQRSLAA</sequence>
<dbReference type="RefSeq" id="WP_125748240.1">
    <property type="nucleotide sequence ID" value="NZ_JBHTON010000019.1"/>
</dbReference>